<organism evidence="7 8">
    <name type="scientific">Penaeus vannamei</name>
    <name type="common">Whiteleg shrimp</name>
    <name type="synonym">Litopenaeus vannamei</name>
    <dbReference type="NCBI Taxonomy" id="6689"/>
    <lineage>
        <taxon>Eukaryota</taxon>
        <taxon>Metazoa</taxon>
        <taxon>Ecdysozoa</taxon>
        <taxon>Arthropoda</taxon>
        <taxon>Crustacea</taxon>
        <taxon>Multicrustacea</taxon>
        <taxon>Malacostraca</taxon>
        <taxon>Eumalacostraca</taxon>
        <taxon>Eucarida</taxon>
        <taxon>Decapoda</taxon>
        <taxon>Dendrobranchiata</taxon>
        <taxon>Penaeoidea</taxon>
        <taxon>Penaeidae</taxon>
        <taxon>Penaeus</taxon>
    </lineage>
</organism>
<sequence length="191" mass="22090">MTKEEVKGKKQGDVEMTIPDAIMWAAKDIINDPRLSNLTQEKYIPMWKYGALVLTSVYLVFGWGAQLICNAIGFVYPAYCSIKALESVRKEDDTRWLTYWVVFALFSVCEFFSDLLLSWFPFYWLAKCLFLVWCFMPVSWNGSEFIYNRVIKPAFMKHQQEIDTAMSKVTDKINELADSATRVAADAIKKD</sequence>
<comment type="subcellular location">
    <subcellularLocation>
        <location evidence="1 6">Membrane</location>
        <topology evidence="1 6">Multi-pass membrane protein</topology>
    </subcellularLocation>
</comment>
<reference evidence="7 8" key="2">
    <citation type="submission" date="2019-01" db="EMBL/GenBank/DDBJ databases">
        <title>The decoding of complex shrimp genome reveals the adaptation for benthos swimmer, frequently molting mechanism and breeding impact on genome.</title>
        <authorList>
            <person name="Sun Y."/>
            <person name="Gao Y."/>
            <person name="Yu Y."/>
        </authorList>
    </citation>
    <scope>NUCLEOTIDE SEQUENCE [LARGE SCALE GENOMIC DNA]</scope>
    <source>
        <tissue evidence="7">Muscle</tissue>
    </source>
</reference>
<feature type="transmembrane region" description="Helical" evidence="6">
    <location>
        <begin position="49"/>
        <end position="76"/>
    </location>
</feature>
<evidence type="ECO:0000256" key="6">
    <source>
        <dbReference type="RuleBase" id="RU362006"/>
    </source>
</evidence>
<comment type="similarity">
    <text evidence="2 6">Belongs to the DP1 family.</text>
</comment>
<dbReference type="InterPro" id="IPR004345">
    <property type="entry name" value="TB2_DP1_HVA22"/>
</dbReference>
<name>A0A423TGZ0_PENVA</name>
<dbReference type="EMBL" id="QCYY01001737">
    <property type="protein sequence ID" value="ROT75753.1"/>
    <property type="molecule type" value="Genomic_DNA"/>
</dbReference>
<accession>A0A423TGZ0</accession>
<gene>
    <name evidence="7" type="ORF">C7M84_005694</name>
</gene>
<keyword evidence="7" id="KW-0675">Receptor</keyword>
<dbReference type="Proteomes" id="UP000283509">
    <property type="component" value="Unassembled WGS sequence"/>
</dbReference>
<comment type="caution">
    <text evidence="7">The sequence shown here is derived from an EMBL/GenBank/DDBJ whole genome shotgun (WGS) entry which is preliminary data.</text>
</comment>
<dbReference type="PANTHER" id="PTHR12300:SF161">
    <property type="entry name" value="RECEPTOR EXPRESSION-ENHANCING PROTEIN"/>
    <property type="match status" value="1"/>
</dbReference>
<feature type="transmembrane region" description="Helical" evidence="6">
    <location>
        <begin position="122"/>
        <end position="140"/>
    </location>
</feature>
<evidence type="ECO:0000256" key="2">
    <source>
        <dbReference type="ARBA" id="ARBA00008573"/>
    </source>
</evidence>
<evidence type="ECO:0000256" key="5">
    <source>
        <dbReference type="ARBA" id="ARBA00023136"/>
    </source>
</evidence>
<dbReference type="AlphaFoldDB" id="A0A423TGZ0"/>
<evidence type="ECO:0000313" key="8">
    <source>
        <dbReference type="Proteomes" id="UP000283509"/>
    </source>
</evidence>
<evidence type="ECO:0000256" key="1">
    <source>
        <dbReference type="ARBA" id="ARBA00004141"/>
    </source>
</evidence>
<evidence type="ECO:0000256" key="3">
    <source>
        <dbReference type="ARBA" id="ARBA00022692"/>
    </source>
</evidence>
<keyword evidence="3 6" id="KW-0812">Transmembrane</keyword>
<dbReference type="GO" id="GO:0016020">
    <property type="term" value="C:membrane"/>
    <property type="evidence" value="ECO:0007669"/>
    <property type="project" value="UniProtKB-SubCell"/>
</dbReference>
<dbReference type="OrthoDB" id="10009287at2759"/>
<feature type="transmembrane region" description="Helical" evidence="6">
    <location>
        <begin position="97"/>
        <end position="116"/>
    </location>
</feature>
<reference evidence="7 8" key="1">
    <citation type="submission" date="2018-04" db="EMBL/GenBank/DDBJ databases">
        <authorList>
            <person name="Zhang X."/>
            <person name="Yuan J."/>
            <person name="Li F."/>
            <person name="Xiang J."/>
        </authorList>
    </citation>
    <scope>NUCLEOTIDE SEQUENCE [LARGE SCALE GENOMIC DNA]</scope>
    <source>
        <tissue evidence="7">Muscle</tissue>
    </source>
</reference>
<evidence type="ECO:0000313" key="7">
    <source>
        <dbReference type="EMBL" id="ROT75753.1"/>
    </source>
</evidence>
<evidence type="ECO:0000256" key="4">
    <source>
        <dbReference type="ARBA" id="ARBA00022989"/>
    </source>
</evidence>
<keyword evidence="8" id="KW-1185">Reference proteome</keyword>
<dbReference type="PANTHER" id="PTHR12300">
    <property type="entry name" value="HVA22-LIKE PROTEINS"/>
    <property type="match status" value="1"/>
</dbReference>
<protein>
    <recommendedName>
        <fullName evidence="6">Receptor expression-enhancing protein</fullName>
    </recommendedName>
</protein>
<dbReference type="Pfam" id="PF03134">
    <property type="entry name" value="TB2_DP1_HVA22"/>
    <property type="match status" value="1"/>
</dbReference>
<keyword evidence="5 6" id="KW-0472">Membrane</keyword>
<proteinExistence type="inferred from homology"/>
<dbReference type="STRING" id="6689.A0A423TGZ0"/>
<keyword evidence="4 6" id="KW-1133">Transmembrane helix</keyword>